<comment type="caution">
    <text evidence="1">The sequence shown here is derived from an EMBL/GenBank/DDBJ whole genome shotgun (WGS) entry which is preliminary data.</text>
</comment>
<gene>
    <name evidence="1" type="ORF">BU25DRAFT_187946</name>
</gene>
<organism evidence="1 2">
    <name type="scientific">Macroventuria anomochaeta</name>
    <dbReference type="NCBI Taxonomy" id="301207"/>
    <lineage>
        <taxon>Eukaryota</taxon>
        <taxon>Fungi</taxon>
        <taxon>Dikarya</taxon>
        <taxon>Ascomycota</taxon>
        <taxon>Pezizomycotina</taxon>
        <taxon>Dothideomycetes</taxon>
        <taxon>Pleosporomycetidae</taxon>
        <taxon>Pleosporales</taxon>
        <taxon>Pleosporineae</taxon>
        <taxon>Didymellaceae</taxon>
        <taxon>Macroventuria</taxon>
    </lineage>
</organism>
<sequence>MLLPRATCCFTTLPCFSSSRCQDRFGLSVNPTRTDCSCHRQSRFRNPGQHRDSSMQLTVSCHGACVRTLGRLVGIPRSICR</sequence>
<name>A0ACB6SBF5_9PLEO</name>
<evidence type="ECO:0000313" key="2">
    <source>
        <dbReference type="Proteomes" id="UP000799754"/>
    </source>
</evidence>
<reference evidence="1" key="1">
    <citation type="journal article" date="2020" name="Stud. Mycol.">
        <title>101 Dothideomycetes genomes: a test case for predicting lifestyles and emergence of pathogens.</title>
        <authorList>
            <person name="Haridas S."/>
            <person name="Albert R."/>
            <person name="Binder M."/>
            <person name="Bloem J."/>
            <person name="Labutti K."/>
            <person name="Salamov A."/>
            <person name="Andreopoulos B."/>
            <person name="Baker S."/>
            <person name="Barry K."/>
            <person name="Bills G."/>
            <person name="Bluhm B."/>
            <person name="Cannon C."/>
            <person name="Castanera R."/>
            <person name="Culley D."/>
            <person name="Daum C."/>
            <person name="Ezra D."/>
            <person name="Gonzalez J."/>
            <person name="Henrissat B."/>
            <person name="Kuo A."/>
            <person name="Liang C."/>
            <person name="Lipzen A."/>
            <person name="Lutzoni F."/>
            <person name="Magnuson J."/>
            <person name="Mondo S."/>
            <person name="Nolan M."/>
            <person name="Ohm R."/>
            <person name="Pangilinan J."/>
            <person name="Park H.-J."/>
            <person name="Ramirez L."/>
            <person name="Alfaro M."/>
            <person name="Sun H."/>
            <person name="Tritt A."/>
            <person name="Yoshinaga Y."/>
            <person name="Zwiers L.-H."/>
            <person name="Turgeon B."/>
            <person name="Goodwin S."/>
            <person name="Spatafora J."/>
            <person name="Crous P."/>
            <person name="Grigoriev I."/>
        </authorList>
    </citation>
    <scope>NUCLEOTIDE SEQUENCE</scope>
    <source>
        <strain evidence="1">CBS 525.71</strain>
    </source>
</reference>
<dbReference type="EMBL" id="MU006704">
    <property type="protein sequence ID" value="KAF2631466.1"/>
    <property type="molecule type" value="Genomic_DNA"/>
</dbReference>
<evidence type="ECO:0000313" key="1">
    <source>
        <dbReference type="EMBL" id="KAF2631466.1"/>
    </source>
</evidence>
<accession>A0ACB6SBF5</accession>
<protein>
    <submittedName>
        <fullName evidence="1">Uncharacterized protein</fullName>
    </submittedName>
</protein>
<proteinExistence type="predicted"/>
<dbReference type="Proteomes" id="UP000799754">
    <property type="component" value="Unassembled WGS sequence"/>
</dbReference>
<keyword evidence="2" id="KW-1185">Reference proteome</keyword>